<evidence type="ECO:0000256" key="5">
    <source>
        <dbReference type="SAM" id="SignalP"/>
    </source>
</evidence>
<proteinExistence type="predicted"/>
<dbReference type="Gene3D" id="2.60.40.10">
    <property type="entry name" value="Immunoglobulins"/>
    <property type="match status" value="1"/>
</dbReference>
<accession>A0ABW5ISA2</accession>
<comment type="caution">
    <text evidence="8">The sequence shown here is derived from an EMBL/GenBank/DDBJ whole genome shotgun (WGS) entry which is preliminary data.</text>
</comment>
<dbReference type="SUPFAM" id="SSF49299">
    <property type="entry name" value="PKD domain"/>
    <property type="match status" value="1"/>
</dbReference>
<evidence type="ECO:0000259" key="6">
    <source>
        <dbReference type="PROSITE" id="PS50093"/>
    </source>
</evidence>
<evidence type="ECO:0000256" key="2">
    <source>
        <dbReference type="ARBA" id="ARBA00022737"/>
    </source>
</evidence>
<dbReference type="Pfam" id="PF18911">
    <property type="entry name" value="PKD_4"/>
    <property type="match status" value="1"/>
</dbReference>
<keyword evidence="2" id="KW-0677">Repeat</keyword>
<reference evidence="9" key="1">
    <citation type="journal article" date="2019" name="Int. J. Syst. Evol. Microbiol.">
        <title>The Global Catalogue of Microorganisms (GCM) 10K type strain sequencing project: providing services to taxonomists for standard genome sequencing and annotation.</title>
        <authorList>
            <consortium name="The Broad Institute Genomics Platform"/>
            <consortium name="The Broad Institute Genome Sequencing Center for Infectious Disease"/>
            <person name="Wu L."/>
            <person name="Ma J."/>
        </authorList>
    </citation>
    <scope>NUCLEOTIDE SEQUENCE [LARGE SCALE GENOMIC DNA]</scope>
    <source>
        <strain evidence="9">KCTC 42585</strain>
    </source>
</reference>
<feature type="chain" id="PRO_5046952009" evidence="5">
    <location>
        <begin position="24"/>
        <end position="2566"/>
    </location>
</feature>
<evidence type="ECO:0000256" key="4">
    <source>
        <dbReference type="SAM" id="MobiDB-lite"/>
    </source>
</evidence>
<sequence length="2566" mass="274330">MSKIFTSLKILGIFLLLTSSALASFWNYSTSGSYDFPQNDQKQNSWSDSPYGIFALSFSAYEENATVTAPGDIQTSTDAGNCSATITIPSVTYTGSSLSWSMTGATTKSGTGQIGSQTFSKGITTITFTANGDNDTSAQDSMIVTVTDEVFPTITLGNDFSKNTDPGQCIASVAVPAASFEDNCTGSTLAWNMSGTTTASGTGQVGTKALNIGVTTITYTVTDAANNTSEDSVIITVLDNEVPTVSAAADFSKNTDPGQCTASIAVPAASFEDNCTGSTLAWNMSGTTTASGTGQVGTKALNIGVTTITYTVTDAANNTSEDSVIITVLDNEVPTVSAAADFSKNTDSGQCTVSVAVPAASFDDNCTGSTLAWNMSGATIASGTGQVGTKALNIGVTTVTYTVTDAANNTSEDSVKITVLDNEVPTVSAAADFSKNTDPGQCIASVAVPTASFGDNCTGSTLAWNMSGATTASGTGQVGTKALNIGVTTVTYTVTDATNNTSEDSVIITVLDNEVPTVSAAADFSKNTDPGQCIASVAVPTASFDDNCTGSTLAWSMSGATSGSGTGQVGTRALNIGETTITYTVTDAANNTSEDSVKITVLDNEIPVITAGANLTVPNDAGECSAEVPVTPSTATDNCSVGQPSGTRNDGLALTAAFPVGTTTITWTVTDANNNKATDVQQTITVEDKEAPIVPVLEDITWGCAYTVLVPTAPDNCSGTITATANRSTTFTSSGTIIWTFTDAAGNSSTAPQNITISPVQVTSTKVDILCHGAATGEIRLNASGGVAPYTYTWNGGLGSGATQTGLTAGTYTVTVKDSNGCEAAPMDITLTEPSQLSMTSLQINNVTCNDAGDGSVIGGEVTGGVGGYQYQVTGRPFQSSKEFTNLAPGSYTFTVKDQNSCLLEEDFVITEPAGLSMATPTTTEVTCHGGNDGTITAGNVTGGTPPFEYSIDNVNFYSTSLFEGVSAGNHTIFVKDANNCALQVPITVTQPNVLTGNLTKTNVSCFEGSDGTITISSASGGHETYEYSIDGTTWQSAATFSGLTAGTYSVSVRDAAYPACTVNLDPAYVLTEPTAPVSAEVTTTRTLAYGTSTGSATVEASGGTPGYTYEWRRKGEENVLQYTKTATSLPAGFYEVTVIDSKGCPLIIKEVEIIDAIQAFILTRSTCEIEGDIDAIRTFHYIVQDETALGGVAPYTYSWDFGDGAIDQDRIGIGEFSVDYTTIGNKTITLTVSDSTGVSYTTTQEQYVGKCYNPCGRSSNIDFDPNDIYIGYSDGTRMDKTSEDYCDPTIEKFIFLGVTKSANIYNPYIELTYIISNSIEVVTNTYYADGCREKENIDEDLTVNQDNRVGKFIKLTTTPIEFDCGDNLNIDTFYITWTNVSRKECGANNNKFCWSTNEPLQVPTELRIEASPTHILCKGDETGTITVKASGGFAPYGYRLSETGTSQDSNQFYNLKAGTYTVYVEDSAGETKTTTVIITEPETSLSAETSFTSPLCFGYTGTATVSVISPEGIGTPFEPGALENDEKYKYLWNDPSEQTTPTATNLPAGEYTVTVIDANGCQTLETVVITQPEQLTVAETGPDQNFGCGFFNTFLEANTPVTGVGTWTVIDAPNTNWELPEPNNPDSAFNAPAGTYTLRWTIAHADGSCGTSSDMLITFKGDCSTLDFDGIDDYVFIGNRNNFPSSDFSIEVWVKPESVHGLRTVISKRNTANITAGGYDLVINNGAPTFRWNGKSVSTSYKVGTDRWYHLAVIFKGSEVELYVDGIKVGNSTGSKPVSNASPFLIGAMFNANEPEVPQNYFEGWIEELRVWNTALTVEQIRFMMNQRIVPNGTAVKGEILPMNVPGELNWSSLVSYYRLIAEDAQVANGIAVDRANNGLDGHLRNIETLQKNTAPLPYISEANGGWKTRGSWDIHIGSDGENFWTWPNDKGINGTNIDWNIAYVTHELNSGSKNITLLGFLLNGGKLDMLGNNPVRTASGLQSGSGNGLTITKYLDLGGFIDLNGESQLIQTEGSILVGNGNIQRDQQGTASSYNYNYWTSPVSISGNSQNTGYKIFSVMKDGTAPVTPRDINFDISFRHADGPPATPIKISGFWLHKFFGDANEYSQWERIDAKSSLLKSGEGFSMKGSSGSKAILDLQNYTFTGMPNNGTIPLNITPGKNYLIGNPYPSAIDANEFIRDNLGERRDGTNVFNGSLYFWSHFSGYTHYLNYYIGGYAVYNLSGGIKAIANDERVNATLEEGGEKPQQFIPVGQAFFVNTVLDNSITTQSNISIHGGEIRFKNSQRFFVTEIDKTKSVYHSQERKDKKTSSNSTKETRQRIWIKFKSPEGYHRQLLVTADKNATSGFDLGYDAPLIENNKEDMYWMMGKIELVIQGVPDFNKDRILPLGIKTAEGGEFTISIDELENIDDEFRIFIKDKETETYHDLREADFIGTAVKGNLHDRYSLVFSQNEESGEEETEEETGEENTEEDGKDGSEETEATTPQPVTLGYSNTEGKIIIRNPGQRKILKAVLYNGLAQELQTYSSIPLDLEVKLPVELRNAGVYLVRLTLENETVSLKFIIE</sequence>
<dbReference type="InterPro" id="IPR035986">
    <property type="entry name" value="PKD_dom_sf"/>
</dbReference>
<feature type="compositionally biased region" description="Polar residues" evidence="4">
    <location>
        <begin position="2484"/>
        <end position="2493"/>
    </location>
</feature>
<dbReference type="RefSeq" id="WP_380747690.1">
    <property type="nucleotide sequence ID" value="NZ_JBHULT010000005.1"/>
</dbReference>
<dbReference type="PANTHER" id="PTHR24273:SF32">
    <property type="entry name" value="HYALIN"/>
    <property type="match status" value="1"/>
</dbReference>
<evidence type="ECO:0000313" key="9">
    <source>
        <dbReference type="Proteomes" id="UP001597468"/>
    </source>
</evidence>
<evidence type="ECO:0000259" key="7">
    <source>
        <dbReference type="PROSITE" id="PS50825"/>
    </source>
</evidence>
<evidence type="ECO:0000256" key="3">
    <source>
        <dbReference type="ARBA" id="ARBA00023157"/>
    </source>
</evidence>
<keyword evidence="1 5" id="KW-0732">Signal</keyword>
<dbReference type="Proteomes" id="UP001597468">
    <property type="component" value="Unassembled WGS sequence"/>
</dbReference>
<dbReference type="Pfam" id="PF13385">
    <property type="entry name" value="Laminin_G_3"/>
    <property type="match status" value="1"/>
</dbReference>
<dbReference type="SUPFAM" id="SSF49899">
    <property type="entry name" value="Concanavalin A-like lectins/glucanases"/>
    <property type="match status" value="1"/>
</dbReference>
<dbReference type="InterPro" id="IPR013783">
    <property type="entry name" value="Ig-like_fold"/>
</dbReference>
<keyword evidence="3" id="KW-1015">Disulfide bond</keyword>
<dbReference type="Pfam" id="PF13573">
    <property type="entry name" value="SprB"/>
    <property type="match status" value="5"/>
</dbReference>
<organism evidence="8 9">
    <name type="scientific">Salinimicrobium flavum</name>
    <dbReference type="NCBI Taxonomy" id="1737065"/>
    <lineage>
        <taxon>Bacteria</taxon>
        <taxon>Pseudomonadati</taxon>
        <taxon>Bacteroidota</taxon>
        <taxon>Flavobacteriia</taxon>
        <taxon>Flavobacteriales</taxon>
        <taxon>Flavobacteriaceae</taxon>
        <taxon>Salinimicrobium</taxon>
    </lineage>
</organism>
<dbReference type="CDD" id="cd00146">
    <property type="entry name" value="PKD"/>
    <property type="match status" value="1"/>
</dbReference>
<protein>
    <submittedName>
        <fullName evidence="8">LamG-like jellyroll fold domain-containing protein</fullName>
    </submittedName>
</protein>
<dbReference type="InterPro" id="IPR000601">
    <property type="entry name" value="PKD_dom"/>
</dbReference>
<feature type="signal peptide" evidence="5">
    <location>
        <begin position="1"/>
        <end position="23"/>
    </location>
</feature>
<feature type="compositionally biased region" description="Acidic residues" evidence="4">
    <location>
        <begin position="2456"/>
        <end position="2483"/>
    </location>
</feature>
<feature type="region of interest" description="Disordered" evidence="4">
    <location>
        <begin position="2451"/>
        <end position="2493"/>
    </location>
</feature>
<dbReference type="InterPro" id="IPR013320">
    <property type="entry name" value="ConA-like_dom_sf"/>
</dbReference>
<dbReference type="Gene3D" id="2.60.120.200">
    <property type="match status" value="1"/>
</dbReference>
<feature type="domain" description="PKD" evidence="6">
    <location>
        <begin position="1195"/>
        <end position="1249"/>
    </location>
</feature>
<name>A0ABW5ISA2_9FLAO</name>
<dbReference type="InterPro" id="IPR003410">
    <property type="entry name" value="HYR_dom"/>
</dbReference>
<feature type="domain" description="HYR" evidence="7">
    <location>
        <begin position="602"/>
        <end position="688"/>
    </location>
</feature>
<dbReference type="PROSITE" id="PS50825">
    <property type="entry name" value="HYR"/>
    <property type="match status" value="1"/>
</dbReference>
<dbReference type="PROSITE" id="PS50093">
    <property type="entry name" value="PKD"/>
    <property type="match status" value="1"/>
</dbReference>
<dbReference type="InterPro" id="IPR006558">
    <property type="entry name" value="LamG-like"/>
</dbReference>
<dbReference type="PANTHER" id="PTHR24273">
    <property type="entry name" value="FI04643P-RELATED"/>
    <property type="match status" value="1"/>
</dbReference>
<gene>
    <name evidence="8" type="ORF">ACFSTG_01315</name>
</gene>
<evidence type="ECO:0000313" key="8">
    <source>
        <dbReference type="EMBL" id="MFD2516524.1"/>
    </source>
</evidence>
<evidence type="ECO:0000256" key="1">
    <source>
        <dbReference type="ARBA" id="ARBA00022729"/>
    </source>
</evidence>
<keyword evidence="9" id="KW-1185">Reference proteome</keyword>
<dbReference type="EMBL" id="JBHULT010000005">
    <property type="protein sequence ID" value="MFD2516524.1"/>
    <property type="molecule type" value="Genomic_DNA"/>
</dbReference>
<dbReference type="Gene3D" id="2.60.40.740">
    <property type="match status" value="2"/>
</dbReference>
<dbReference type="SMART" id="SM00560">
    <property type="entry name" value="LamGL"/>
    <property type="match status" value="1"/>
</dbReference>
<dbReference type="InterPro" id="IPR025667">
    <property type="entry name" value="SprB_repeat"/>
</dbReference>